<dbReference type="PANTHER" id="PTHR46179">
    <property type="entry name" value="ZINC FINGER PROTEIN"/>
    <property type="match status" value="1"/>
</dbReference>
<dbReference type="GO" id="GO:0006357">
    <property type="term" value="P:regulation of transcription by RNA polymerase II"/>
    <property type="evidence" value="ECO:0007669"/>
    <property type="project" value="TreeGrafter"/>
</dbReference>
<dbReference type="InterPro" id="IPR036236">
    <property type="entry name" value="Znf_C2H2_sf"/>
</dbReference>
<dbReference type="SMART" id="SM00355">
    <property type="entry name" value="ZnF_C2H2"/>
    <property type="match status" value="9"/>
</dbReference>
<keyword evidence="5" id="KW-0805">Transcription regulation</keyword>
<proteinExistence type="predicted"/>
<dbReference type="Proteomes" id="UP001154078">
    <property type="component" value="Chromosome 5"/>
</dbReference>
<evidence type="ECO:0000256" key="9">
    <source>
        <dbReference type="SAM" id="MobiDB-lite"/>
    </source>
</evidence>
<dbReference type="Pfam" id="PF00096">
    <property type="entry name" value="zf-C2H2"/>
    <property type="match status" value="3"/>
</dbReference>
<dbReference type="SUPFAM" id="SSF57667">
    <property type="entry name" value="beta-beta-alpha zinc fingers"/>
    <property type="match status" value="3"/>
</dbReference>
<keyword evidence="12" id="KW-1185">Reference proteome</keyword>
<dbReference type="GO" id="GO:0005634">
    <property type="term" value="C:nucleus"/>
    <property type="evidence" value="ECO:0007669"/>
    <property type="project" value="UniProtKB-SubCell"/>
</dbReference>
<evidence type="ECO:0000313" key="11">
    <source>
        <dbReference type="EMBL" id="CAH0557893.1"/>
    </source>
</evidence>
<dbReference type="GO" id="GO:0008270">
    <property type="term" value="F:zinc ion binding"/>
    <property type="evidence" value="ECO:0007669"/>
    <property type="project" value="UniProtKB-KW"/>
</dbReference>
<feature type="domain" description="C2H2-type" evidence="10">
    <location>
        <begin position="382"/>
        <end position="410"/>
    </location>
</feature>
<accession>A0A9P0B8K4</accession>
<feature type="region of interest" description="Disordered" evidence="9">
    <location>
        <begin position="558"/>
        <end position="588"/>
    </location>
</feature>
<evidence type="ECO:0000256" key="8">
    <source>
        <dbReference type="PROSITE-ProRule" id="PRU00042"/>
    </source>
</evidence>
<evidence type="ECO:0000256" key="1">
    <source>
        <dbReference type="ARBA" id="ARBA00004123"/>
    </source>
</evidence>
<evidence type="ECO:0000256" key="5">
    <source>
        <dbReference type="ARBA" id="ARBA00023015"/>
    </source>
</evidence>
<keyword evidence="7" id="KW-0539">Nucleus</keyword>
<dbReference type="OrthoDB" id="10260596at2759"/>
<evidence type="ECO:0000313" key="12">
    <source>
        <dbReference type="Proteomes" id="UP001154078"/>
    </source>
</evidence>
<evidence type="ECO:0000256" key="4">
    <source>
        <dbReference type="ARBA" id="ARBA00022833"/>
    </source>
</evidence>
<evidence type="ECO:0000256" key="2">
    <source>
        <dbReference type="ARBA" id="ARBA00022723"/>
    </source>
</evidence>
<feature type="domain" description="C2H2-type" evidence="10">
    <location>
        <begin position="270"/>
        <end position="297"/>
    </location>
</feature>
<dbReference type="PROSITE" id="PS50157">
    <property type="entry name" value="ZINC_FINGER_C2H2_2"/>
    <property type="match status" value="5"/>
</dbReference>
<evidence type="ECO:0000256" key="7">
    <source>
        <dbReference type="ARBA" id="ARBA00023242"/>
    </source>
</evidence>
<keyword evidence="2" id="KW-0479">Metal-binding</keyword>
<dbReference type="PANTHER" id="PTHR46179:SF13">
    <property type="entry name" value="C2H2-TYPE DOMAIN-CONTAINING PROTEIN"/>
    <property type="match status" value="1"/>
</dbReference>
<feature type="region of interest" description="Disordered" evidence="9">
    <location>
        <begin position="25"/>
        <end position="45"/>
    </location>
</feature>
<feature type="domain" description="C2H2-type" evidence="10">
    <location>
        <begin position="325"/>
        <end position="352"/>
    </location>
</feature>
<comment type="subcellular location">
    <subcellularLocation>
        <location evidence="1">Nucleus</location>
    </subcellularLocation>
</comment>
<protein>
    <recommendedName>
        <fullName evidence="10">C2H2-type domain-containing protein</fullName>
    </recommendedName>
</protein>
<keyword evidence="3 8" id="KW-0863">Zinc-finger</keyword>
<dbReference type="EMBL" id="OV121136">
    <property type="protein sequence ID" value="CAH0557893.1"/>
    <property type="molecule type" value="Genomic_DNA"/>
</dbReference>
<feature type="compositionally biased region" description="Basic residues" evidence="9">
    <location>
        <begin position="558"/>
        <end position="574"/>
    </location>
</feature>
<evidence type="ECO:0000256" key="6">
    <source>
        <dbReference type="ARBA" id="ARBA00023163"/>
    </source>
</evidence>
<feature type="domain" description="C2H2-type" evidence="10">
    <location>
        <begin position="296"/>
        <end position="324"/>
    </location>
</feature>
<keyword evidence="4" id="KW-0862">Zinc</keyword>
<gene>
    <name evidence="11" type="ORF">MELIAE_LOCUS8499</name>
</gene>
<feature type="compositionally biased region" description="Basic and acidic residues" evidence="9">
    <location>
        <begin position="575"/>
        <end position="588"/>
    </location>
</feature>
<evidence type="ECO:0000259" key="10">
    <source>
        <dbReference type="PROSITE" id="PS50157"/>
    </source>
</evidence>
<dbReference type="PROSITE" id="PS00028">
    <property type="entry name" value="ZINC_FINGER_C2H2_1"/>
    <property type="match status" value="5"/>
</dbReference>
<dbReference type="InterPro" id="IPR051061">
    <property type="entry name" value="Zinc_finger_trans_reg"/>
</dbReference>
<dbReference type="InterPro" id="IPR013087">
    <property type="entry name" value="Znf_C2H2_type"/>
</dbReference>
<organism evidence="11 12">
    <name type="scientific">Brassicogethes aeneus</name>
    <name type="common">Rape pollen beetle</name>
    <name type="synonym">Meligethes aeneus</name>
    <dbReference type="NCBI Taxonomy" id="1431903"/>
    <lineage>
        <taxon>Eukaryota</taxon>
        <taxon>Metazoa</taxon>
        <taxon>Ecdysozoa</taxon>
        <taxon>Arthropoda</taxon>
        <taxon>Hexapoda</taxon>
        <taxon>Insecta</taxon>
        <taxon>Pterygota</taxon>
        <taxon>Neoptera</taxon>
        <taxon>Endopterygota</taxon>
        <taxon>Coleoptera</taxon>
        <taxon>Polyphaga</taxon>
        <taxon>Cucujiformia</taxon>
        <taxon>Nitidulidae</taxon>
        <taxon>Meligethinae</taxon>
        <taxon>Brassicogethes</taxon>
    </lineage>
</organism>
<dbReference type="FunFam" id="3.30.160.60:FF:000065">
    <property type="entry name" value="B-cell CLL/lymphoma 6, member B"/>
    <property type="match status" value="1"/>
</dbReference>
<reference evidence="11" key="1">
    <citation type="submission" date="2021-12" db="EMBL/GenBank/DDBJ databases">
        <authorList>
            <person name="King R."/>
        </authorList>
    </citation>
    <scope>NUCLEOTIDE SEQUENCE</scope>
</reference>
<sequence length="611" mass="71162">MNKKDCGIKRKSTIAVFEHVVEKEKPKKSKKFRTNRFLEDDSPSESELVIDDRPARKKNTAAIKLSEEPLALICEWDDCKKVIKNQREFEDHLMQHCQKVLDSPYDDTVDCLWKDCSSPGLPPQTLRRHTSYHGYLTKLANIGSNVLKRTNLPNCADINVATEFPIPSQGYTCEWEDCPFKHFETVFQFYDHMNLHVKNNPRVAKKAEVIQCFWKGCNNKYPNQYKLAEHLRAHTKEKTVACPACLTIFSSKTKFRDHRKRQLSTDLQSYQCAQCLKLFASERLLRDHMRSHINHYKCTMCDMTCPKPSNLAKHIRTKHIQFKAFKCDKCDKSFISRCNLRTHILVHTKYRFPCSECDFRCKSLYGLSRHLAQKHNLKSMVYECHNCKERFNRGGHLTKHLMKKHNYHWPSGHSRFKYRQDQDGIFRLQTVRYESLEVTEEMIRSETMQGSAVPPTLNYNIQYAENNETYVMSTAIQDIPKVQSMDTNSTNHSVLITIEDVDEDGNVLNSEVVHSNELVLANQESKITIVEHPLDNNQDGLKELGEFIVIKNNAKDSRKKKGKVSRPRKAKCNKKATETKDEKSDKSEDIHYFSKDIIENYDKFKIVTSSS</sequence>
<feature type="domain" description="C2H2-type" evidence="10">
    <location>
        <begin position="210"/>
        <end position="239"/>
    </location>
</feature>
<evidence type="ECO:0000256" key="3">
    <source>
        <dbReference type="ARBA" id="ARBA00022771"/>
    </source>
</evidence>
<dbReference type="AlphaFoldDB" id="A0A9P0B8K4"/>
<dbReference type="Gene3D" id="3.30.160.60">
    <property type="entry name" value="Classic Zinc Finger"/>
    <property type="match status" value="4"/>
</dbReference>
<keyword evidence="6" id="KW-0804">Transcription</keyword>
<name>A0A9P0B8K4_BRAAE</name>